<keyword evidence="1" id="KW-1133">Transmembrane helix</keyword>
<proteinExistence type="predicted"/>
<protein>
    <submittedName>
        <fullName evidence="3">Uncharacterized protein</fullName>
    </submittedName>
</protein>
<dbReference type="InParanoid" id="A0A2P6NER8"/>
<reference evidence="3 4" key="1">
    <citation type="journal article" date="2018" name="Genome Biol. Evol.">
        <title>Multiple Roots of Fruiting Body Formation in Amoebozoa.</title>
        <authorList>
            <person name="Hillmann F."/>
            <person name="Forbes G."/>
            <person name="Novohradska S."/>
            <person name="Ferling I."/>
            <person name="Riege K."/>
            <person name="Groth M."/>
            <person name="Westermann M."/>
            <person name="Marz M."/>
            <person name="Spaller T."/>
            <person name="Winckler T."/>
            <person name="Schaap P."/>
            <person name="Glockner G."/>
        </authorList>
    </citation>
    <scope>NUCLEOTIDE SEQUENCE [LARGE SCALE GENOMIC DNA]</scope>
    <source>
        <strain evidence="3 4">Jena</strain>
    </source>
</reference>
<evidence type="ECO:0000313" key="4">
    <source>
        <dbReference type="Proteomes" id="UP000241769"/>
    </source>
</evidence>
<keyword evidence="4" id="KW-1185">Reference proteome</keyword>
<evidence type="ECO:0000313" key="3">
    <source>
        <dbReference type="EMBL" id="PRP82447.1"/>
    </source>
</evidence>
<keyword evidence="2" id="KW-0732">Signal</keyword>
<gene>
    <name evidence="3" type="ORF">PROFUN_09694</name>
</gene>
<organism evidence="3 4">
    <name type="scientific">Planoprotostelium fungivorum</name>
    <dbReference type="NCBI Taxonomy" id="1890364"/>
    <lineage>
        <taxon>Eukaryota</taxon>
        <taxon>Amoebozoa</taxon>
        <taxon>Evosea</taxon>
        <taxon>Variosea</taxon>
        <taxon>Cavosteliida</taxon>
        <taxon>Cavosteliaceae</taxon>
        <taxon>Planoprotostelium</taxon>
    </lineage>
</organism>
<feature type="signal peptide" evidence="2">
    <location>
        <begin position="1"/>
        <end position="29"/>
    </location>
</feature>
<evidence type="ECO:0000256" key="1">
    <source>
        <dbReference type="SAM" id="Phobius"/>
    </source>
</evidence>
<keyword evidence="1" id="KW-0472">Membrane</keyword>
<evidence type="ECO:0000256" key="2">
    <source>
        <dbReference type="SAM" id="SignalP"/>
    </source>
</evidence>
<keyword evidence="1" id="KW-0812">Transmembrane</keyword>
<dbReference type="AlphaFoldDB" id="A0A2P6NER8"/>
<comment type="caution">
    <text evidence="3">The sequence shown here is derived from an EMBL/GenBank/DDBJ whole genome shotgun (WGS) entry which is preliminary data.</text>
</comment>
<sequence>MNGERGTPLLQRQVILVLLFLLCHFVCVALPTETETTSTHFQDTKTTSSQTIVANTTHSVSPTITKGPYIQVFIPSFFPFLCFQNCRWICDNHFFNESTCWDCNRVPTANDTIFIPPKKLLVVSTNQTVEAVEMRSVEGQFDCDVVRRGAILAITGPNVLFQVRKSLKANSSIMKISGTLAGVNPEFQGFTDGVKAGDSFQQMNLEAKSRVEVNEGGRLEKVKIYLSNLTVTTWTGRWTTDQVEIHNNGTMDWMPLHTSQPAETTFETARGCQIINGKTINVQMKEEEWKIQSTYEGRDDAKLYILSNTTLIWVQSTTHYTGSYVLCDRQEELCHIILASSEGSGHLKPKHRFQRQSFFCSKGNNTYIMLETSSSAHLLFDSGSHLWRLNSFSLDPTSRIDLNGSVSLRGRDYPSIHIEGKISGYTTPSNARGSAYIFASTMNNVTFISSQSMILSGSISGSLRMEVQPAVLKISEGLRIEDTVELISKNTTIDIDPNNPPNNSTGQIQIGEHSEMSLSEETDDFGSMKLYFAPGSKLMSSISGDRYGAVKSTVWRFDGQMTLTTNRRSPPLINYPYSILEGHLAGSDREIDLPYRVEGAWPGECLLSRQNYTYPSWSVTFYGIPNPTPPDHLEVVNDTSKFDWSRLTPTAQAPCNATIQSFVVQTTLEDYKSVALKEGQWNVPSDVPVCSFFRVRVSSVAEWAGNSSVTAVSSPSVWHPISVNPIGFGPKPPSVLSVKNSSVLQTLKAPTVEGKSKSLYTPCNWSVNAIELRLTSKKAQKSILVSSQSTQIFIDSLESCEQYQLDMRFQMEGDHTNGSFFSEYGGSSNITTLGSISSDTPVPAFSSIVHSSSRSALKIEAKSFTCPCGNGVRTIYQFEISGDQWNTSQESSNPVMELEREGEGMRYIARSRYVCMWERVNTTSDWSMWSDPVDTSPTYIVYLWPIICGASGGVGLILILGFIIYYWITKRKYSYFSESVEWREPTRHSLLLAAE</sequence>
<dbReference type="EMBL" id="MDYQ01000102">
    <property type="protein sequence ID" value="PRP82447.1"/>
    <property type="molecule type" value="Genomic_DNA"/>
</dbReference>
<dbReference type="Proteomes" id="UP000241769">
    <property type="component" value="Unassembled WGS sequence"/>
</dbReference>
<feature type="transmembrane region" description="Helical" evidence="1">
    <location>
        <begin position="942"/>
        <end position="968"/>
    </location>
</feature>
<accession>A0A2P6NER8</accession>
<feature type="chain" id="PRO_5015119566" evidence="2">
    <location>
        <begin position="30"/>
        <end position="995"/>
    </location>
</feature>
<name>A0A2P6NER8_9EUKA</name>